<dbReference type="EMBL" id="GBRH01275726">
    <property type="protein sequence ID" value="JAD22169.1"/>
    <property type="molecule type" value="Transcribed_RNA"/>
</dbReference>
<sequence length="46" mass="5302">MHSPTINISGNKYQQVEPQGSIYTENVYCRPSHDSRCVHNRCIHNS</sequence>
<dbReference type="AlphaFoldDB" id="A0A0A8Y8R4"/>
<organism evidence="1">
    <name type="scientific">Arundo donax</name>
    <name type="common">Giant reed</name>
    <name type="synonym">Donax arundinaceus</name>
    <dbReference type="NCBI Taxonomy" id="35708"/>
    <lineage>
        <taxon>Eukaryota</taxon>
        <taxon>Viridiplantae</taxon>
        <taxon>Streptophyta</taxon>
        <taxon>Embryophyta</taxon>
        <taxon>Tracheophyta</taxon>
        <taxon>Spermatophyta</taxon>
        <taxon>Magnoliopsida</taxon>
        <taxon>Liliopsida</taxon>
        <taxon>Poales</taxon>
        <taxon>Poaceae</taxon>
        <taxon>PACMAD clade</taxon>
        <taxon>Arundinoideae</taxon>
        <taxon>Arundineae</taxon>
        <taxon>Arundo</taxon>
    </lineage>
</organism>
<reference evidence="1" key="1">
    <citation type="submission" date="2014-09" db="EMBL/GenBank/DDBJ databases">
        <authorList>
            <person name="Magalhaes I.L.F."/>
            <person name="Oliveira U."/>
            <person name="Santos F.R."/>
            <person name="Vidigal T.H.D.A."/>
            <person name="Brescovit A.D."/>
            <person name="Santos A.J."/>
        </authorList>
    </citation>
    <scope>NUCLEOTIDE SEQUENCE</scope>
    <source>
        <tissue evidence="1">Shoot tissue taken approximately 20 cm above the soil surface</tissue>
    </source>
</reference>
<accession>A0A0A8Y8R4</accession>
<name>A0A0A8Y8R4_ARUDO</name>
<protein>
    <submittedName>
        <fullName evidence="1">Uncharacterized protein</fullName>
    </submittedName>
</protein>
<reference evidence="1" key="2">
    <citation type="journal article" date="2015" name="Data Brief">
        <title>Shoot transcriptome of the giant reed, Arundo donax.</title>
        <authorList>
            <person name="Barrero R.A."/>
            <person name="Guerrero F.D."/>
            <person name="Moolhuijzen P."/>
            <person name="Goolsby J.A."/>
            <person name="Tidwell J."/>
            <person name="Bellgard S.E."/>
            <person name="Bellgard M.I."/>
        </authorList>
    </citation>
    <scope>NUCLEOTIDE SEQUENCE</scope>
    <source>
        <tissue evidence="1">Shoot tissue taken approximately 20 cm above the soil surface</tissue>
    </source>
</reference>
<evidence type="ECO:0000313" key="1">
    <source>
        <dbReference type="EMBL" id="JAD22169.1"/>
    </source>
</evidence>
<proteinExistence type="predicted"/>